<dbReference type="AlphaFoldDB" id="A0A0G2FQY5"/>
<reference evidence="2 3" key="2">
    <citation type="submission" date="2015-05" db="EMBL/GenBank/DDBJ databases">
        <authorList>
            <person name="Morales-Cruz A."/>
            <person name="Amrine K.C."/>
            <person name="Cantu D."/>
        </authorList>
    </citation>
    <scope>NUCLEOTIDE SEQUENCE [LARGE SCALE GENOMIC DNA]</scope>
    <source>
        <strain evidence="2">DA912</strain>
    </source>
</reference>
<dbReference type="PANTHER" id="PTHR24148:SF64">
    <property type="entry name" value="HETEROKARYON INCOMPATIBILITY DOMAIN-CONTAINING PROTEIN"/>
    <property type="match status" value="1"/>
</dbReference>
<reference evidence="2 3" key="1">
    <citation type="submission" date="2015-05" db="EMBL/GenBank/DDBJ databases">
        <title>Distinctive expansion of gene families associated with plant cell wall degradation and secondary metabolism in the genomes of grapevine trunk pathogens.</title>
        <authorList>
            <person name="Lawrence D.P."/>
            <person name="Travadon R."/>
            <person name="Rolshausen P.E."/>
            <person name="Baumgartner K."/>
        </authorList>
    </citation>
    <scope>NUCLEOTIDE SEQUENCE [LARGE SCALE GENOMIC DNA]</scope>
    <source>
        <strain evidence="2">DA912</strain>
    </source>
</reference>
<dbReference type="Proteomes" id="UP000034680">
    <property type="component" value="Unassembled WGS sequence"/>
</dbReference>
<dbReference type="PANTHER" id="PTHR24148">
    <property type="entry name" value="ANKYRIN REPEAT DOMAIN-CONTAINING PROTEIN 39 HOMOLOG-RELATED"/>
    <property type="match status" value="1"/>
</dbReference>
<name>A0A0G2FQY5_9PEZI</name>
<evidence type="ECO:0000259" key="1">
    <source>
        <dbReference type="Pfam" id="PF06985"/>
    </source>
</evidence>
<gene>
    <name evidence="2" type="ORF">UCDDA912_g03624</name>
</gene>
<evidence type="ECO:0000313" key="2">
    <source>
        <dbReference type="EMBL" id="KKY36384.1"/>
    </source>
</evidence>
<accession>A0A0G2FQY5</accession>
<dbReference type="EMBL" id="LCUC01000127">
    <property type="protein sequence ID" value="KKY36384.1"/>
    <property type="molecule type" value="Genomic_DNA"/>
</dbReference>
<dbReference type="OrthoDB" id="5242193at2759"/>
<feature type="domain" description="Heterokaryon incompatibility" evidence="1">
    <location>
        <begin position="54"/>
        <end position="153"/>
    </location>
</feature>
<proteinExistence type="predicted"/>
<sequence>MAERALAVNERFTYTQLDASKTGSFRILKIQPGGKEAPIVCNLVHARLDARPPYEAISYVWGSTDRPISIKCDENQLYITENLRDALVRVRLPDRPRSVWADSICIDQDNLDEKGHQVQFMGEIYSNASRVLICLGSDDEGNAQKAMSIAKDVSNMIAETLPGR</sequence>
<dbReference type="InterPro" id="IPR010730">
    <property type="entry name" value="HET"/>
</dbReference>
<comment type="caution">
    <text evidence="2">The sequence shown here is derived from an EMBL/GenBank/DDBJ whole genome shotgun (WGS) entry which is preliminary data.</text>
</comment>
<keyword evidence="3" id="KW-1185">Reference proteome</keyword>
<dbReference type="STRING" id="1214573.A0A0G2FQY5"/>
<dbReference type="InterPro" id="IPR052895">
    <property type="entry name" value="HetReg/Transcr_Mod"/>
</dbReference>
<organism evidence="2 3">
    <name type="scientific">Diaporthe ampelina</name>
    <dbReference type="NCBI Taxonomy" id="1214573"/>
    <lineage>
        <taxon>Eukaryota</taxon>
        <taxon>Fungi</taxon>
        <taxon>Dikarya</taxon>
        <taxon>Ascomycota</taxon>
        <taxon>Pezizomycotina</taxon>
        <taxon>Sordariomycetes</taxon>
        <taxon>Sordariomycetidae</taxon>
        <taxon>Diaporthales</taxon>
        <taxon>Diaporthaceae</taxon>
        <taxon>Diaporthe</taxon>
    </lineage>
</organism>
<protein>
    <submittedName>
        <fullName evidence="2">Putative het domain-containing protein</fullName>
    </submittedName>
</protein>
<dbReference type="Pfam" id="PF06985">
    <property type="entry name" value="HET"/>
    <property type="match status" value="1"/>
</dbReference>
<evidence type="ECO:0000313" key="3">
    <source>
        <dbReference type="Proteomes" id="UP000034680"/>
    </source>
</evidence>